<dbReference type="CDD" id="cd10030">
    <property type="entry name" value="UDG-F4_TTUDGA_SPO1dp_like"/>
    <property type="match status" value="1"/>
</dbReference>
<protein>
    <recommendedName>
        <fullName evidence="4">Type-4 uracil-DNA glycosylase</fullName>
        <ecNumber evidence="3">3.2.2.27</ecNumber>
    </recommendedName>
</protein>
<dbReference type="InterPro" id="IPR036895">
    <property type="entry name" value="Uracil-DNA_glycosylase-like_sf"/>
</dbReference>
<keyword evidence="8" id="KW-0378">Hydrolase</keyword>
<gene>
    <name evidence="13" type="ORF">S06H3_14121</name>
</gene>
<dbReference type="GO" id="GO:0004844">
    <property type="term" value="F:uracil DNA N-glycosylase activity"/>
    <property type="evidence" value="ECO:0007669"/>
    <property type="project" value="UniProtKB-EC"/>
</dbReference>
<evidence type="ECO:0000256" key="7">
    <source>
        <dbReference type="ARBA" id="ARBA00022763"/>
    </source>
</evidence>
<organism evidence="13">
    <name type="scientific">marine sediment metagenome</name>
    <dbReference type="NCBI Taxonomy" id="412755"/>
    <lineage>
        <taxon>unclassified sequences</taxon>
        <taxon>metagenomes</taxon>
        <taxon>ecological metagenomes</taxon>
    </lineage>
</organism>
<dbReference type="SMART" id="SM00987">
    <property type="entry name" value="UreE_C"/>
    <property type="match status" value="1"/>
</dbReference>
<dbReference type="EMBL" id="BARV01006902">
    <property type="protein sequence ID" value="GAI17772.1"/>
    <property type="molecule type" value="Genomic_DNA"/>
</dbReference>
<dbReference type="NCBIfam" id="TIGR00758">
    <property type="entry name" value="UDG_fam4"/>
    <property type="match status" value="1"/>
</dbReference>
<evidence type="ECO:0000256" key="1">
    <source>
        <dbReference type="ARBA" id="ARBA00001400"/>
    </source>
</evidence>
<keyword evidence="11" id="KW-0234">DNA repair</keyword>
<keyword evidence="6" id="KW-0479">Metal-binding</keyword>
<evidence type="ECO:0000256" key="11">
    <source>
        <dbReference type="ARBA" id="ARBA00023204"/>
    </source>
</evidence>
<comment type="catalytic activity">
    <reaction evidence="1">
        <text>Hydrolyzes single-stranded DNA or mismatched double-stranded DNA and polynucleotides, releasing free uracil.</text>
        <dbReference type="EC" id="3.2.2.27"/>
    </reaction>
</comment>
<feature type="non-terminal residue" evidence="13">
    <location>
        <position position="121"/>
    </location>
</feature>
<evidence type="ECO:0000256" key="2">
    <source>
        <dbReference type="ARBA" id="ARBA00006521"/>
    </source>
</evidence>
<dbReference type="GO" id="GO:0051539">
    <property type="term" value="F:4 iron, 4 sulfur cluster binding"/>
    <property type="evidence" value="ECO:0007669"/>
    <property type="project" value="UniProtKB-KW"/>
</dbReference>
<dbReference type="GO" id="GO:0006281">
    <property type="term" value="P:DNA repair"/>
    <property type="evidence" value="ECO:0007669"/>
    <property type="project" value="UniProtKB-KW"/>
</dbReference>
<dbReference type="InterPro" id="IPR005122">
    <property type="entry name" value="Uracil-DNA_glycosylase-like"/>
</dbReference>
<evidence type="ECO:0000256" key="6">
    <source>
        <dbReference type="ARBA" id="ARBA00022723"/>
    </source>
</evidence>
<dbReference type="Pfam" id="PF03167">
    <property type="entry name" value="UDG"/>
    <property type="match status" value="1"/>
</dbReference>
<reference evidence="13" key="1">
    <citation type="journal article" date="2014" name="Front. Microbiol.">
        <title>High frequency of phylogenetically diverse reductive dehalogenase-homologous genes in deep subseafloor sedimentary metagenomes.</title>
        <authorList>
            <person name="Kawai M."/>
            <person name="Futagami T."/>
            <person name="Toyoda A."/>
            <person name="Takaki Y."/>
            <person name="Nishi S."/>
            <person name="Hori S."/>
            <person name="Arai W."/>
            <person name="Tsubouchi T."/>
            <person name="Morono Y."/>
            <person name="Uchiyama I."/>
            <person name="Ito T."/>
            <person name="Fujiyama A."/>
            <person name="Inagaki F."/>
            <person name="Takami H."/>
        </authorList>
    </citation>
    <scope>NUCLEOTIDE SEQUENCE</scope>
    <source>
        <strain evidence="13">Expedition CK06-06</strain>
    </source>
</reference>
<dbReference type="PANTHER" id="PTHR33693">
    <property type="entry name" value="TYPE-5 URACIL-DNA GLYCOSYLASE"/>
    <property type="match status" value="1"/>
</dbReference>
<sequence length="121" mass="13710">MFCAEAPGYWEDRKGKPFVGAAGKVLDELLGSVGLKREEVYICNLLKCRPVTSDFKNRAPNLNEIEACSPYLDRQIKIIKPKVICTLGNHSTKYIFEKYGLKFLFLSNQNPNLQVPVLFPT</sequence>
<dbReference type="EC" id="3.2.2.27" evidence="3"/>
<dbReference type="AlphaFoldDB" id="X1LEN0"/>
<name>X1LEN0_9ZZZZ</name>
<dbReference type="PANTHER" id="PTHR33693:SF1">
    <property type="entry name" value="TYPE-4 URACIL-DNA GLYCOSYLASE"/>
    <property type="match status" value="1"/>
</dbReference>
<evidence type="ECO:0000256" key="9">
    <source>
        <dbReference type="ARBA" id="ARBA00023004"/>
    </source>
</evidence>
<evidence type="ECO:0000256" key="4">
    <source>
        <dbReference type="ARBA" id="ARBA00019403"/>
    </source>
</evidence>
<feature type="domain" description="Uracil-DNA glycosylase-like" evidence="12">
    <location>
        <begin position="1"/>
        <end position="119"/>
    </location>
</feature>
<proteinExistence type="inferred from homology"/>
<keyword evidence="9" id="KW-0408">Iron</keyword>
<evidence type="ECO:0000256" key="8">
    <source>
        <dbReference type="ARBA" id="ARBA00022801"/>
    </source>
</evidence>
<dbReference type="InterPro" id="IPR005273">
    <property type="entry name" value="Ura-DNA_glyco_family4"/>
</dbReference>
<dbReference type="SUPFAM" id="SSF52141">
    <property type="entry name" value="Uracil-DNA glycosylase-like"/>
    <property type="match status" value="1"/>
</dbReference>
<dbReference type="InterPro" id="IPR051536">
    <property type="entry name" value="UDG_Type-4/5"/>
</dbReference>
<keyword evidence="5" id="KW-0004">4Fe-4S</keyword>
<dbReference type="Gene3D" id="3.40.470.10">
    <property type="entry name" value="Uracil-DNA glycosylase-like domain"/>
    <property type="match status" value="1"/>
</dbReference>
<evidence type="ECO:0000313" key="13">
    <source>
        <dbReference type="EMBL" id="GAI17772.1"/>
    </source>
</evidence>
<accession>X1LEN0</accession>
<comment type="similarity">
    <text evidence="2">Belongs to the uracil-DNA glycosylase (UDG) superfamily. Type 4 (UDGa) family.</text>
</comment>
<keyword evidence="7" id="KW-0227">DNA damage</keyword>
<dbReference type="GO" id="GO:0046872">
    <property type="term" value="F:metal ion binding"/>
    <property type="evidence" value="ECO:0007669"/>
    <property type="project" value="UniProtKB-KW"/>
</dbReference>
<dbReference type="SMART" id="SM00986">
    <property type="entry name" value="UDG"/>
    <property type="match status" value="1"/>
</dbReference>
<evidence type="ECO:0000259" key="12">
    <source>
        <dbReference type="SMART" id="SM00986"/>
    </source>
</evidence>
<keyword evidence="10" id="KW-0411">Iron-sulfur</keyword>
<evidence type="ECO:0000256" key="5">
    <source>
        <dbReference type="ARBA" id="ARBA00022485"/>
    </source>
</evidence>
<evidence type="ECO:0000256" key="3">
    <source>
        <dbReference type="ARBA" id="ARBA00012030"/>
    </source>
</evidence>
<evidence type="ECO:0000256" key="10">
    <source>
        <dbReference type="ARBA" id="ARBA00023014"/>
    </source>
</evidence>
<comment type="caution">
    <text evidence="13">The sequence shown here is derived from an EMBL/GenBank/DDBJ whole genome shotgun (WGS) entry which is preliminary data.</text>
</comment>